<organism evidence="2 3">
    <name type="scientific">Schistosoma mattheei</name>
    <dbReference type="NCBI Taxonomy" id="31246"/>
    <lineage>
        <taxon>Eukaryota</taxon>
        <taxon>Metazoa</taxon>
        <taxon>Spiralia</taxon>
        <taxon>Lophotrochozoa</taxon>
        <taxon>Platyhelminthes</taxon>
        <taxon>Trematoda</taxon>
        <taxon>Digenea</taxon>
        <taxon>Strigeidida</taxon>
        <taxon>Schistosomatoidea</taxon>
        <taxon>Schistosomatidae</taxon>
        <taxon>Schistosoma</taxon>
    </lineage>
</organism>
<evidence type="ECO:0000313" key="3">
    <source>
        <dbReference type="Proteomes" id="UP000269396"/>
    </source>
</evidence>
<sequence length="131" mass="15173">MKQLHDTTKKLAGKYGKSERSFKGKEGRSITEIQQQGNRWVEYFEEILKSSAPMNQPDIRAAHTDLTIDVKPSTIEEIRMVIRQIRNRKAAGPDNIPAGALYWRLNLTVSGHHTHFVLRETYFLRLWEPAL</sequence>
<feature type="region of interest" description="Disordered" evidence="1">
    <location>
        <begin position="1"/>
        <end position="29"/>
    </location>
</feature>
<proteinExistence type="predicted"/>
<keyword evidence="3" id="KW-1185">Reference proteome</keyword>
<dbReference type="Proteomes" id="UP000269396">
    <property type="component" value="Unassembled WGS sequence"/>
</dbReference>
<dbReference type="AlphaFoldDB" id="A0A183Q3N8"/>
<gene>
    <name evidence="2" type="ORF">SMTD_LOCUS21223</name>
</gene>
<protein>
    <submittedName>
        <fullName evidence="2">Uncharacterized protein</fullName>
    </submittedName>
</protein>
<name>A0A183Q3N8_9TREM</name>
<accession>A0A183Q3N8</accession>
<evidence type="ECO:0000313" key="2">
    <source>
        <dbReference type="EMBL" id="VDP84417.1"/>
    </source>
</evidence>
<reference evidence="2 3" key="1">
    <citation type="submission" date="2018-11" db="EMBL/GenBank/DDBJ databases">
        <authorList>
            <consortium name="Pathogen Informatics"/>
        </authorList>
    </citation>
    <scope>NUCLEOTIDE SEQUENCE [LARGE SCALE GENOMIC DNA]</scope>
    <source>
        <strain>Denwood</strain>
        <strain evidence="3">Zambia</strain>
    </source>
</reference>
<evidence type="ECO:0000256" key="1">
    <source>
        <dbReference type="SAM" id="MobiDB-lite"/>
    </source>
</evidence>
<feature type="compositionally biased region" description="Basic and acidic residues" evidence="1">
    <location>
        <begin position="16"/>
        <end position="29"/>
    </location>
</feature>
<dbReference type="EMBL" id="UZAL01046681">
    <property type="protein sequence ID" value="VDP84417.1"/>
    <property type="molecule type" value="Genomic_DNA"/>
</dbReference>